<reference evidence="5" key="2">
    <citation type="journal article" date="2023" name="Int. J. Mol. Sci.">
        <title>De Novo Assembly and Annotation of 11 Diverse Shrub Willow (Salix) Genomes Reveals Novel Gene Organization in Sex-Linked Regions.</title>
        <authorList>
            <person name="Hyden B."/>
            <person name="Feng K."/>
            <person name="Yates T.B."/>
            <person name="Jawdy S."/>
            <person name="Cereghino C."/>
            <person name="Smart L.B."/>
            <person name="Muchero W."/>
        </authorList>
    </citation>
    <scope>NUCLEOTIDE SEQUENCE</scope>
    <source>
        <tissue evidence="5">Shoot tip</tissue>
    </source>
</reference>
<dbReference type="PANTHER" id="PTHR47976">
    <property type="entry name" value="G-TYPE LECTIN S-RECEPTOR-LIKE SERINE/THREONINE-PROTEIN KINASE SD2-5"/>
    <property type="match status" value="1"/>
</dbReference>
<evidence type="ECO:0000313" key="5">
    <source>
        <dbReference type="EMBL" id="KAJ6757541.1"/>
    </source>
</evidence>
<dbReference type="PANTHER" id="PTHR47976:SF62">
    <property type="entry name" value="RECEPTOR-LIKE SERINE_THREONINE-PROTEIN KINASE"/>
    <property type="match status" value="1"/>
</dbReference>
<protein>
    <submittedName>
        <fullName evidence="5">G-TYPE LECTIN S-RECEPTOR-LIKE SERINE/THREONINE-PROTEIN KINASE SD2-5</fullName>
    </submittedName>
</protein>
<dbReference type="Gene3D" id="2.90.10.10">
    <property type="entry name" value="Bulb-type lectin domain"/>
    <property type="match status" value="1"/>
</dbReference>
<keyword evidence="2" id="KW-1015">Disulfide bond</keyword>
<sequence length="110" mass="11881">MTAGTNSSWRSPSGDFAFGFYRLVNGQFLVGIWFDNIPGRTLVWSANRDDPARAGSTINFTLDGRLGLTHSNGTGYLIYNGTFGASSALMQDDGNFVVKTNSSKGYLAEL</sequence>
<dbReference type="SUPFAM" id="SSF51110">
    <property type="entry name" value="alpha-D-mannose-specific plant lectins"/>
    <property type="match status" value="1"/>
</dbReference>
<dbReference type="AlphaFoldDB" id="A0A9Q1A4F1"/>
<organism evidence="5 6">
    <name type="scientific">Salix koriyanagi</name>
    <dbReference type="NCBI Taxonomy" id="2511006"/>
    <lineage>
        <taxon>Eukaryota</taxon>
        <taxon>Viridiplantae</taxon>
        <taxon>Streptophyta</taxon>
        <taxon>Embryophyta</taxon>
        <taxon>Tracheophyta</taxon>
        <taxon>Spermatophyta</taxon>
        <taxon>Magnoliopsida</taxon>
        <taxon>eudicotyledons</taxon>
        <taxon>Gunneridae</taxon>
        <taxon>Pentapetalae</taxon>
        <taxon>rosids</taxon>
        <taxon>fabids</taxon>
        <taxon>Malpighiales</taxon>
        <taxon>Salicaceae</taxon>
        <taxon>Saliceae</taxon>
        <taxon>Salix</taxon>
    </lineage>
</organism>
<dbReference type="InterPro" id="IPR051343">
    <property type="entry name" value="G-type_lectin_kinases/EP1-like"/>
</dbReference>
<dbReference type="EMBL" id="JAPFFM010000007">
    <property type="protein sequence ID" value="KAJ6757541.1"/>
    <property type="molecule type" value="Genomic_DNA"/>
</dbReference>
<keyword evidence="3" id="KW-0325">Glycoprotein</keyword>
<evidence type="ECO:0000256" key="3">
    <source>
        <dbReference type="ARBA" id="ARBA00023180"/>
    </source>
</evidence>
<dbReference type="InterPro" id="IPR001480">
    <property type="entry name" value="Bulb-type_lectin_dom"/>
</dbReference>
<evidence type="ECO:0000256" key="1">
    <source>
        <dbReference type="ARBA" id="ARBA00022729"/>
    </source>
</evidence>
<reference evidence="5" key="1">
    <citation type="submission" date="2022-11" db="EMBL/GenBank/DDBJ databases">
        <authorList>
            <person name="Hyden B.L."/>
            <person name="Feng K."/>
            <person name="Yates T."/>
            <person name="Jawdy S."/>
            <person name="Smart L.B."/>
            <person name="Muchero W."/>
        </authorList>
    </citation>
    <scope>NUCLEOTIDE SEQUENCE</scope>
    <source>
        <tissue evidence="5">Shoot tip</tissue>
    </source>
</reference>
<keyword evidence="1" id="KW-0732">Signal</keyword>
<comment type="caution">
    <text evidence="5">The sequence shown here is derived from an EMBL/GenBank/DDBJ whole genome shotgun (WGS) entry which is preliminary data.</text>
</comment>
<proteinExistence type="predicted"/>
<evidence type="ECO:0000313" key="6">
    <source>
        <dbReference type="Proteomes" id="UP001151752"/>
    </source>
</evidence>
<evidence type="ECO:0000259" key="4">
    <source>
        <dbReference type="PROSITE" id="PS50927"/>
    </source>
</evidence>
<keyword evidence="5" id="KW-0808">Transferase</keyword>
<keyword evidence="5" id="KW-0418">Kinase</keyword>
<keyword evidence="6" id="KW-1185">Reference proteome</keyword>
<evidence type="ECO:0000256" key="2">
    <source>
        <dbReference type="ARBA" id="ARBA00023157"/>
    </source>
</evidence>
<gene>
    <name evidence="5" type="ORF">OIU74_026741</name>
</gene>
<dbReference type="GO" id="GO:0016301">
    <property type="term" value="F:kinase activity"/>
    <property type="evidence" value="ECO:0007669"/>
    <property type="project" value="UniProtKB-KW"/>
</dbReference>
<dbReference type="Proteomes" id="UP001151752">
    <property type="component" value="Chromosome 13"/>
</dbReference>
<feature type="domain" description="Bulb-type lectin" evidence="4">
    <location>
        <begin position="1"/>
        <end position="110"/>
    </location>
</feature>
<dbReference type="InterPro" id="IPR036426">
    <property type="entry name" value="Bulb-type_lectin_dom_sf"/>
</dbReference>
<dbReference type="SMART" id="SM00108">
    <property type="entry name" value="B_lectin"/>
    <property type="match status" value="1"/>
</dbReference>
<dbReference type="PROSITE" id="PS50927">
    <property type="entry name" value="BULB_LECTIN"/>
    <property type="match status" value="1"/>
</dbReference>
<accession>A0A9Q1A4F1</accession>
<name>A0A9Q1A4F1_9ROSI</name>